<evidence type="ECO:0000256" key="1">
    <source>
        <dbReference type="ARBA" id="ARBA00010641"/>
    </source>
</evidence>
<dbReference type="SUPFAM" id="SSF54427">
    <property type="entry name" value="NTF2-like"/>
    <property type="match status" value="1"/>
</dbReference>
<dbReference type="InterPro" id="IPR036388">
    <property type="entry name" value="WH-like_DNA-bd_sf"/>
</dbReference>
<accession>A0A3M0IDT3</accession>
<dbReference type="Proteomes" id="UP000270471">
    <property type="component" value="Unassembled WGS sequence"/>
</dbReference>
<dbReference type="PANTHER" id="PTHR30173:SF36">
    <property type="entry name" value="ECF RNA POLYMERASE SIGMA FACTOR SIGJ"/>
    <property type="match status" value="1"/>
</dbReference>
<dbReference type="Gene3D" id="1.10.10.10">
    <property type="entry name" value="Winged helix-like DNA-binding domain superfamily/Winged helix DNA-binding domain"/>
    <property type="match status" value="1"/>
</dbReference>
<keyword evidence="9" id="KW-1185">Reference proteome</keyword>
<dbReference type="InterPro" id="IPR014284">
    <property type="entry name" value="RNA_pol_sigma-70_dom"/>
</dbReference>
<evidence type="ECO:0000313" key="9">
    <source>
        <dbReference type="Proteomes" id="UP000270471"/>
    </source>
</evidence>
<comment type="subunit">
    <text evidence="2">Interacts transiently with the RNA polymerase catalytic core formed by RpoA, RpoB, RpoC and RpoZ (2 alpha, 1 beta, 1 beta' and 1 omega subunit) to form the RNA polymerase holoenzyme that can initiate transcription.</text>
</comment>
<evidence type="ECO:0000259" key="7">
    <source>
        <dbReference type="Pfam" id="PF08281"/>
    </source>
</evidence>
<dbReference type="AlphaFoldDB" id="A0A3M0IDT3"/>
<dbReference type="GO" id="GO:0006352">
    <property type="term" value="P:DNA-templated transcription initiation"/>
    <property type="evidence" value="ECO:0007669"/>
    <property type="project" value="InterPro"/>
</dbReference>
<sequence>MQREPSPTESTLEEAVSVFVELRPRLFGIAYRVLGSVVEAEDVVQEVWLRWQKTDRSVVVSPVAFLSSTTTRLAINVAQSARVRRETYIGPWLPEPVDTSIDPEMGAQRAEALELALLLVLEKLSPTERAAYVLREAFDYAYAEIAEMLQLSLVNVRKIVSRARRHLAAEQRETVDAVEHQRLLDAFVSAARTGNVASLEALLTPDAVSLSDGNGIRGAARIPVLGRARVANLSTACPRFWRGVHVRPVEANGRSGVLLHRDGRPRAFLTVAASHQGVHQVMWVFNPSKISAFIGSRSRHTTALGP</sequence>
<comment type="similarity">
    <text evidence="1">Belongs to the sigma-70 factor family. ECF subfamily.</text>
</comment>
<proteinExistence type="inferred from homology"/>
<dbReference type="SUPFAM" id="SSF88946">
    <property type="entry name" value="Sigma2 domain of RNA polymerase sigma factors"/>
    <property type="match status" value="1"/>
</dbReference>
<keyword evidence="4" id="KW-0731">Sigma factor</keyword>
<dbReference type="InterPro" id="IPR013325">
    <property type="entry name" value="RNA_pol_sigma_r2"/>
</dbReference>
<keyword evidence="3" id="KW-0805">Transcription regulation</keyword>
<gene>
    <name evidence="8" type="ORF">CTZ28_15110</name>
</gene>
<dbReference type="PANTHER" id="PTHR30173">
    <property type="entry name" value="SIGMA 19 FACTOR"/>
    <property type="match status" value="1"/>
</dbReference>
<evidence type="ECO:0000313" key="8">
    <source>
        <dbReference type="EMBL" id="RMB84953.1"/>
    </source>
</evidence>
<dbReference type="Gene3D" id="1.10.1740.10">
    <property type="match status" value="1"/>
</dbReference>
<dbReference type="Pfam" id="PF08281">
    <property type="entry name" value="Sigma70_r4_2"/>
    <property type="match status" value="1"/>
</dbReference>
<dbReference type="InterPro" id="IPR032710">
    <property type="entry name" value="NTF2-like_dom_sf"/>
</dbReference>
<name>A0A3M0IDT3_9ACTN</name>
<feature type="domain" description="RNA polymerase sigma factor 70 region 4 type 2" evidence="7">
    <location>
        <begin position="116"/>
        <end position="167"/>
    </location>
</feature>
<dbReference type="SUPFAM" id="SSF88659">
    <property type="entry name" value="Sigma3 and sigma4 domains of RNA polymerase sigma factors"/>
    <property type="match status" value="1"/>
</dbReference>
<dbReference type="GO" id="GO:0016987">
    <property type="term" value="F:sigma factor activity"/>
    <property type="evidence" value="ECO:0007669"/>
    <property type="project" value="UniProtKB-KW"/>
</dbReference>
<reference evidence="8 9" key="1">
    <citation type="submission" date="2017-11" db="EMBL/GenBank/DDBJ databases">
        <title>Draft genome of actinobacteria isolated from guarana (Paullinia cupana (Mart.) Ducke.</title>
        <authorList>
            <person name="Siqueira K.A."/>
            <person name="Liotti R.G."/>
            <person name="Mendes T.A.O."/>
            <person name="Soares M.A."/>
        </authorList>
    </citation>
    <scope>NUCLEOTIDE SEQUENCE [LARGE SCALE GENOMIC DNA]</scope>
    <source>
        <strain evidence="8 9">193</strain>
    </source>
</reference>
<dbReference type="InterPro" id="IPR013249">
    <property type="entry name" value="RNA_pol_sigma70_r4_t2"/>
</dbReference>
<evidence type="ECO:0000256" key="5">
    <source>
        <dbReference type="ARBA" id="ARBA00023163"/>
    </source>
</evidence>
<organism evidence="8 9">
    <name type="scientific">Streptomyces shenzhenensis</name>
    <dbReference type="NCBI Taxonomy" id="943815"/>
    <lineage>
        <taxon>Bacteria</taxon>
        <taxon>Bacillati</taxon>
        <taxon>Actinomycetota</taxon>
        <taxon>Actinomycetes</taxon>
        <taxon>Kitasatosporales</taxon>
        <taxon>Streptomycetaceae</taxon>
        <taxon>Streptomyces</taxon>
    </lineage>
</organism>
<evidence type="ECO:0000256" key="4">
    <source>
        <dbReference type="ARBA" id="ARBA00023082"/>
    </source>
</evidence>
<dbReference type="InterPro" id="IPR013324">
    <property type="entry name" value="RNA_pol_sigma_r3/r4-like"/>
</dbReference>
<protein>
    <submittedName>
        <fullName evidence="8">RNA polymerase subunit sigma-24</fullName>
    </submittedName>
</protein>
<dbReference type="NCBIfam" id="TIGR02937">
    <property type="entry name" value="sigma70-ECF"/>
    <property type="match status" value="1"/>
</dbReference>
<dbReference type="EMBL" id="PENI01000008">
    <property type="protein sequence ID" value="RMB84953.1"/>
    <property type="molecule type" value="Genomic_DNA"/>
</dbReference>
<dbReference type="NCBIfam" id="TIGR02957">
    <property type="entry name" value="SigX4"/>
    <property type="match status" value="1"/>
</dbReference>
<dbReference type="GO" id="GO:0003677">
    <property type="term" value="F:DNA binding"/>
    <property type="evidence" value="ECO:0007669"/>
    <property type="project" value="InterPro"/>
</dbReference>
<comment type="caution">
    <text evidence="8">The sequence shown here is derived from an EMBL/GenBank/DDBJ whole genome shotgun (WGS) entry which is preliminary data.</text>
</comment>
<keyword evidence="5" id="KW-0804">Transcription</keyword>
<dbReference type="OrthoDB" id="3211555at2"/>
<dbReference type="Pfam" id="PF04542">
    <property type="entry name" value="Sigma70_r2"/>
    <property type="match status" value="1"/>
</dbReference>
<dbReference type="InterPro" id="IPR014303">
    <property type="entry name" value="RNA_pol_sigma-70_ECF"/>
</dbReference>
<evidence type="ECO:0000256" key="3">
    <source>
        <dbReference type="ARBA" id="ARBA00023015"/>
    </source>
</evidence>
<dbReference type="InterPro" id="IPR007627">
    <property type="entry name" value="RNA_pol_sigma70_r2"/>
</dbReference>
<evidence type="ECO:0000256" key="2">
    <source>
        <dbReference type="ARBA" id="ARBA00011344"/>
    </source>
</evidence>
<feature type="domain" description="RNA polymerase sigma-70 region 2" evidence="6">
    <location>
        <begin position="21"/>
        <end position="78"/>
    </location>
</feature>
<dbReference type="RefSeq" id="WP_121889925.1">
    <property type="nucleotide sequence ID" value="NZ_PENI01000008.1"/>
</dbReference>
<dbReference type="InterPro" id="IPR052704">
    <property type="entry name" value="ECF_Sigma-70_Domain"/>
</dbReference>
<evidence type="ECO:0000259" key="6">
    <source>
        <dbReference type="Pfam" id="PF04542"/>
    </source>
</evidence>